<dbReference type="AlphaFoldDB" id="A0AAD5VVH7"/>
<dbReference type="Pfam" id="PF00652">
    <property type="entry name" value="Ricin_B_lectin"/>
    <property type="match status" value="1"/>
</dbReference>
<sequence>MKASTKSALVNKIMAAALVGAMGMQGVLAADDNNPTVPRFQGPLLLQTVLDNGKCMTASSNSNGAAVTLQGCTGAASQLWSFSDGALKVHGNMCLEVTDSKNGSPLKISSCTTGNAKQLWNYNIWGNTLTWKGQNKCVDLSAGSTADGARIQVWDCAWNANQVWNTGYMSNALPQKSQEGQTGINQCGTNSSQDSMCQTAWINSADDFCLWAPPNPGSEIGVTEQKEVAWCTKSGRGTRVIPAGTLSGVHFVETPDYVQITGVGDFTKINTKAGDSGGELDNRGPDGKGNPIGGLLYGNTFGNAMQYHEWTNFMSAKKFCIRACKGPKAAQLCNHIYDEMGCDWNMPANYSPNTVEQCKGDDAIPMGVYGTSTYHQHTGTTPPPHAAPSSSECKTLPSITPAPVQAKRSLEKKFVPRFPTHTPPPQPF</sequence>
<dbReference type="Proteomes" id="UP001213000">
    <property type="component" value="Unassembled WGS sequence"/>
</dbReference>
<protein>
    <recommendedName>
        <fullName evidence="3">Ricin B lectin domain-containing protein</fullName>
    </recommendedName>
</protein>
<dbReference type="InterPro" id="IPR035992">
    <property type="entry name" value="Ricin_B-like_lectins"/>
</dbReference>
<evidence type="ECO:0000313" key="5">
    <source>
        <dbReference type="Proteomes" id="UP001213000"/>
    </source>
</evidence>
<organism evidence="4 5">
    <name type="scientific">Leucocoprinus birnbaumii</name>
    <dbReference type="NCBI Taxonomy" id="56174"/>
    <lineage>
        <taxon>Eukaryota</taxon>
        <taxon>Fungi</taxon>
        <taxon>Dikarya</taxon>
        <taxon>Basidiomycota</taxon>
        <taxon>Agaricomycotina</taxon>
        <taxon>Agaricomycetes</taxon>
        <taxon>Agaricomycetidae</taxon>
        <taxon>Agaricales</taxon>
        <taxon>Agaricineae</taxon>
        <taxon>Agaricaceae</taxon>
        <taxon>Leucocoprinus</taxon>
    </lineage>
</organism>
<dbReference type="EMBL" id="JANIEX010000264">
    <property type="protein sequence ID" value="KAJ3569902.1"/>
    <property type="molecule type" value="Genomic_DNA"/>
</dbReference>
<dbReference type="InterPro" id="IPR000772">
    <property type="entry name" value="Ricin_B_lectin"/>
</dbReference>
<dbReference type="Gene3D" id="2.80.10.50">
    <property type="match status" value="2"/>
</dbReference>
<evidence type="ECO:0000256" key="1">
    <source>
        <dbReference type="SAM" id="MobiDB-lite"/>
    </source>
</evidence>
<feature type="domain" description="Ricin B lectin" evidence="3">
    <location>
        <begin position="42"/>
        <end position="167"/>
    </location>
</feature>
<dbReference type="PROSITE" id="PS50231">
    <property type="entry name" value="RICIN_B_LECTIN"/>
    <property type="match status" value="1"/>
</dbReference>
<name>A0AAD5VVH7_9AGAR</name>
<feature type="region of interest" description="Disordered" evidence="1">
    <location>
        <begin position="376"/>
        <end position="428"/>
    </location>
</feature>
<evidence type="ECO:0000259" key="3">
    <source>
        <dbReference type="SMART" id="SM00458"/>
    </source>
</evidence>
<evidence type="ECO:0000313" key="4">
    <source>
        <dbReference type="EMBL" id="KAJ3569902.1"/>
    </source>
</evidence>
<keyword evidence="2" id="KW-0732">Signal</keyword>
<dbReference type="CDD" id="cd00161">
    <property type="entry name" value="beta-trefoil_Ricin-like"/>
    <property type="match status" value="1"/>
</dbReference>
<reference evidence="4" key="1">
    <citation type="submission" date="2022-07" db="EMBL/GenBank/DDBJ databases">
        <title>Genome Sequence of Leucocoprinus birnbaumii.</title>
        <authorList>
            <person name="Buettner E."/>
        </authorList>
    </citation>
    <scope>NUCLEOTIDE SEQUENCE</scope>
    <source>
        <strain evidence="4">VT141</strain>
    </source>
</reference>
<comment type="caution">
    <text evidence="4">The sequence shown here is derived from an EMBL/GenBank/DDBJ whole genome shotgun (WGS) entry which is preliminary data.</text>
</comment>
<keyword evidence="5" id="KW-1185">Reference proteome</keyword>
<feature type="chain" id="PRO_5042261781" description="Ricin B lectin domain-containing protein" evidence="2">
    <location>
        <begin position="30"/>
        <end position="428"/>
    </location>
</feature>
<evidence type="ECO:0000256" key="2">
    <source>
        <dbReference type="SAM" id="SignalP"/>
    </source>
</evidence>
<dbReference type="SUPFAM" id="SSF50370">
    <property type="entry name" value="Ricin B-like lectins"/>
    <property type="match status" value="1"/>
</dbReference>
<proteinExistence type="predicted"/>
<dbReference type="SMART" id="SM00458">
    <property type="entry name" value="RICIN"/>
    <property type="match status" value="1"/>
</dbReference>
<accession>A0AAD5VVH7</accession>
<feature type="signal peptide" evidence="2">
    <location>
        <begin position="1"/>
        <end position="29"/>
    </location>
</feature>
<gene>
    <name evidence="4" type="ORF">NP233_g4760</name>
</gene>